<reference evidence="9" key="1">
    <citation type="journal article" date="2020" name="J Insects Food Feed">
        <title>The yellow mealworm (Tenebrio molitor) genome: a resource for the emerging insects as food and feed industry.</title>
        <authorList>
            <person name="Eriksson T."/>
            <person name="Andere A."/>
            <person name="Kelstrup H."/>
            <person name="Emery V."/>
            <person name="Picard C."/>
        </authorList>
    </citation>
    <scope>NUCLEOTIDE SEQUENCE</scope>
    <source>
        <strain evidence="9">Stoneville</strain>
        <tissue evidence="9">Whole head</tissue>
    </source>
</reference>
<evidence type="ECO:0008006" key="11">
    <source>
        <dbReference type="Google" id="ProtNLM"/>
    </source>
</evidence>
<proteinExistence type="predicted"/>
<evidence type="ECO:0000256" key="6">
    <source>
        <dbReference type="PROSITE-ProRule" id="PRU00175"/>
    </source>
</evidence>
<evidence type="ECO:0000256" key="4">
    <source>
        <dbReference type="ARBA" id="ARBA00022771"/>
    </source>
</evidence>
<evidence type="ECO:0000259" key="7">
    <source>
        <dbReference type="PROSITE" id="PS50089"/>
    </source>
</evidence>
<dbReference type="GO" id="GO:0061630">
    <property type="term" value="F:ubiquitin protein ligase activity"/>
    <property type="evidence" value="ECO:0007669"/>
    <property type="project" value="TreeGrafter"/>
</dbReference>
<dbReference type="PANTHER" id="PTHR10131">
    <property type="entry name" value="TNF RECEPTOR ASSOCIATED FACTOR"/>
    <property type="match status" value="1"/>
</dbReference>
<dbReference type="InterPro" id="IPR018957">
    <property type="entry name" value="Znf_C3HC4_RING-type"/>
</dbReference>
<dbReference type="GO" id="GO:0031663">
    <property type="term" value="P:lipopolysaccharide-mediated signaling pathway"/>
    <property type="evidence" value="ECO:0007669"/>
    <property type="project" value="TreeGrafter"/>
</dbReference>
<dbReference type="CDD" id="cd03776">
    <property type="entry name" value="MATH_TRAF6"/>
    <property type="match status" value="1"/>
</dbReference>
<dbReference type="SMART" id="SM00184">
    <property type="entry name" value="RING"/>
    <property type="match status" value="1"/>
</dbReference>
<keyword evidence="3" id="KW-0479">Metal-binding</keyword>
<gene>
    <name evidence="9" type="ORF">GEV33_014024</name>
</gene>
<name>A0A8J6H6F7_TENMO</name>
<feature type="domain" description="RING-type" evidence="7">
    <location>
        <begin position="26"/>
        <end position="65"/>
    </location>
</feature>
<dbReference type="GO" id="GO:0005634">
    <property type="term" value="C:nucleus"/>
    <property type="evidence" value="ECO:0007669"/>
    <property type="project" value="UniProtKB-ARBA"/>
</dbReference>
<dbReference type="GO" id="GO:0042981">
    <property type="term" value="P:regulation of apoptotic process"/>
    <property type="evidence" value="ECO:0007669"/>
    <property type="project" value="InterPro"/>
</dbReference>
<dbReference type="Pfam" id="PF21355">
    <property type="entry name" value="TRAF-mep_MATH"/>
    <property type="match status" value="1"/>
</dbReference>
<dbReference type="InterPro" id="IPR012227">
    <property type="entry name" value="TNF_rcpt-assoc_TRAF_met"/>
</dbReference>
<organism evidence="9 10">
    <name type="scientific">Tenebrio molitor</name>
    <name type="common">Yellow mealworm beetle</name>
    <dbReference type="NCBI Taxonomy" id="7067"/>
    <lineage>
        <taxon>Eukaryota</taxon>
        <taxon>Metazoa</taxon>
        <taxon>Ecdysozoa</taxon>
        <taxon>Arthropoda</taxon>
        <taxon>Hexapoda</taxon>
        <taxon>Insecta</taxon>
        <taxon>Pterygota</taxon>
        <taxon>Neoptera</taxon>
        <taxon>Endopterygota</taxon>
        <taxon>Coleoptera</taxon>
        <taxon>Polyphaga</taxon>
        <taxon>Cucujiformia</taxon>
        <taxon>Tenebrionidae</taxon>
        <taxon>Tenebrio</taxon>
    </lineage>
</organism>
<dbReference type="GO" id="GO:0045087">
    <property type="term" value="P:innate immune response"/>
    <property type="evidence" value="ECO:0007669"/>
    <property type="project" value="TreeGrafter"/>
</dbReference>
<dbReference type="GO" id="GO:0043122">
    <property type="term" value="P:regulation of canonical NF-kappaB signal transduction"/>
    <property type="evidence" value="ECO:0007669"/>
    <property type="project" value="InterPro"/>
</dbReference>
<evidence type="ECO:0000313" key="9">
    <source>
        <dbReference type="EMBL" id="KAH0808766.1"/>
    </source>
</evidence>
<sequence>MSAHNTLAQESSITDSFSTPESRFECPICLAWLRDPVLTSCGHRFCRNCMESWLERENARCPIDNTKLHRDSDIFPDNFTRREISQQKTKCPNIVRGCIEELSPLDVDAHLLVCKYKPPELPENEKLRCSFVEFGCEDKFEDEPEAQRHLDQHVQKHLILLSQAYSKFAIGAQSGASSSTIAQQANFWDPPSKNEAAVSTNDVNGLLKALYEKVVLLEQKTREQDIITANMSEQISSLNLSMSKMHLRYCNGCYLWHFNDFKNKINAMRNDPHIMHYSPGFYTSTFGYRLCIRLNLSPKDPNYIAILIHVMKTEHDHALDWPFSGRLSITLVHPLEPFRNIKETMMTRPELEAFKRPAQDMNPRGFGYTEFALIKEIFTQGYVDNNQLLIKVQAQPV</sequence>
<dbReference type="Gene3D" id="3.30.40.10">
    <property type="entry name" value="Zinc/RING finger domain, C3HC4 (zinc finger)"/>
    <property type="match status" value="1"/>
</dbReference>
<dbReference type="Proteomes" id="UP000719412">
    <property type="component" value="Unassembled WGS sequence"/>
</dbReference>
<dbReference type="InterPro" id="IPR013083">
    <property type="entry name" value="Znf_RING/FYVE/PHD"/>
</dbReference>
<dbReference type="FunFam" id="2.60.210.10:FF:000054">
    <property type="match status" value="1"/>
</dbReference>
<dbReference type="GO" id="GO:0008270">
    <property type="term" value="F:zinc ion binding"/>
    <property type="evidence" value="ECO:0007669"/>
    <property type="project" value="UniProtKB-KW"/>
</dbReference>
<dbReference type="InterPro" id="IPR002083">
    <property type="entry name" value="MATH/TRAF_dom"/>
</dbReference>
<evidence type="ECO:0000256" key="1">
    <source>
        <dbReference type="ARBA" id="ARBA00004496"/>
    </source>
</evidence>
<dbReference type="PROSITE" id="PS50089">
    <property type="entry name" value="ZF_RING_2"/>
    <property type="match status" value="1"/>
</dbReference>
<dbReference type="GO" id="GO:0005164">
    <property type="term" value="F:tumor necrosis factor receptor binding"/>
    <property type="evidence" value="ECO:0007669"/>
    <property type="project" value="InterPro"/>
</dbReference>
<dbReference type="InterPro" id="IPR017907">
    <property type="entry name" value="Znf_RING_CS"/>
</dbReference>
<dbReference type="GO" id="GO:0005737">
    <property type="term" value="C:cytoplasm"/>
    <property type="evidence" value="ECO:0007669"/>
    <property type="project" value="UniProtKB-SubCell"/>
</dbReference>
<dbReference type="InterPro" id="IPR008974">
    <property type="entry name" value="TRAF-like"/>
</dbReference>
<dbReference type="PROSITE" id="PS00518">
    <property type="entry name" value="ZF_RING_1"/>
    <property type="match status" value="1"/>
</dbReference>
<accession>A0A8J6H6F7</accession>
<evidence type="ECO:0000259" key="8">
    <source>
        <dbReference type="PROSITE" id="PS50144"/>
    </source>
</evidence>
<evidence type="ECO:0000256" key="3">
    <source>
        <dbReference type="ARBA" id="ARBA00022723"/>
    </source>
</evidence>
<dbReference type="InterPro" id="IPR037309">
    <property type="entry name" value="TRAF6_MATH"/>
</dbReference>
<evidence type="ECO:0000256" key="5">
    <source>
        <dbReference type="ARBA" id="ARBA00022833"/>
    </source>
</evidence>
<keyword evidence="2" id="KW-0963">Cytoplasm</keyword>
<protein>
    <recommendedName>
        <fullName evidence="11">TNF receptor-associated factor 6</fullName>
    </recommendedName>
</protein>
<keyword evidence="10" id="KW-1185">Reference proteome</keyword>
<keyword evidence="5" id="KW-0862">Zinc</keyword>
<reference evidence="9" key="2">
    <citation type="submission" date="2021-08" db="EMBL/GenBank/DDBJ databases">
        <authorList>
            <person name="Eriksson T."/>
        </authorList>
    </citation>
    <scope>NUCLEOTIDE SEQUENCE</scope>
    <source>
        <strain evidence="9">Stoneville</strain>
        <tissue evidence="9">Whole head</tissue>
    </source>
</reference>
<dbReference type="GO" id="GO:0016567">
    <property type="term" value="P:protein ubiquitination"/>
    <property type="evidence" value="ECO:0007669"/>
    <property type="project" value="InterPro"/>
</dbReference>
<dbReference type="PROSITE" id="PS50144">
    <property type="entry name" value="MATH"/>
    <property type="match status" value="1"/>
</dbReference>
<dbReference type="AlphaFoldDB" id="A0A8J6H6F7"/>
<feature type="domain" description="MATH" evidence="8">
    <location>
        <begin position="251"/>
        <end position="394"/>
    </location>
</feature>
<dbReference type="SUPFAM" id="SSF49599">
    <property type="entry name" value="TRAF domain-like"/>
    <property type="match status" value="1"/>
</dbReference>
<dbReference type="EMBL" id="JABDTM020028555">
    <property type="protein sequence ID" value="KAH0808766.1"/>
    <property type="molecule type" value="Genomic_DNA"/>
</dbReference>
<evidence type="ECO:0000256" key="2">
    <source>
        <dbReference type="ARBA" id="ARBA00022490"/>
    </source>
</evidence>
<dbReference type="PIRSF" id="PIRSF015614">
    <property type="entry name" value="TRAF"/>
    <property type="match status" value="1"/>
</dbReference>
<evidence type="ECO:0000313" key="10">
    <source>
        <dbReference type="Proteomes" id="UP000719412"/>
    </source>
</evidence>
<dbReference type="Gene3D" id="2.60.210.10">
    <property type="entry name" value="Apoptosis, Tumor Necrosis Factor Receptor Associated Protein 2, Chain A"/>
    <property type="match status" value="1"/>
</dbReference>
<comment type="subcellular location">
    <subcellularLocation>
        <location evidence="1">Cytoplasm</location>
    </subcellularLocation>
</comment>
<dbReference type="SUPFAM" id="SSF57850">
    <property type="entry name" value="RING/U-box"/>
    <property type="match status" value="1"/>
</dbReference>
<dbReference type="PANTHER" id="PTHR10131:SF152">
    <property type="entry name" value="TNF RECEPTOR-ASSOCIATED FACTOR 6"/>
    <property type="match status" value="1"/>
</dbReference>
<keyword evidence="4 6" id="KW-0863">Zinc-finger</keyword>
<comment type="caution">
    <text evidence="9">The sequence shown here is derived from an EMBL/GenBank/DDBJ whole genome shotgun (WGS) entry which is preliminary data.</text>
</comment>
<dbReference type="Pfam" id="PF00097">
    <property type="entry name" value="zf-C3HC4"/>
    <property type="match status" value="1"/>
</dbReference>
<dbReference type="InterPro" id="IPR001841">
    <property type="entry name" value="Znf_RING"/>
</dbReference>
<dbReference type="InterPro" id="IPR049342">
    <property type="entry name" value="TRAF1-6_MATH_dom"/>
</dbReference>